<organism evidence="2 3">
    <name type="scientific">Eleginops maclovinus</name>
    <name type="common">Patagonian blennie</name>
    <name type="synonym">Eleginus maclovinus</name>
    <dbReference type="NCBI Taxonomy" id="56733"/>
    <lineage>
        <taxon>Eukaryota</taxon>
        <taxon>Metazoa</taxon>
        <taxon>Chordata</taxon>
        <taxon>Craniata</taxon>
        <taxon>Vertebrata</taxon>
        <taxon>Euteleostomi</taxon>
        <taxon>Actinopterygii</taxon>
        <taxon>Neopterygii</taxon>
        <taxon>Teleostei</taxon>
        <taxon>Neoteleostei</taxon>
        <taxon>Acanthomorphata</taxon>
        <taxon>Eupercaria</taxon>
        <taxon>Perciformes</taxon>
        <taxon>Notothenioidei</taxon>
        <taxon>Eleginopidae</taxon>
        <taxon>Eleginops</taxon>
    </lineage>
</organism>
<accession>A0AAN7XLM1</accession>
<reference evidence="2 3" key="1">
    <citation type="journal article" date="2023" name="Genes (Basel)">
        <title>Chromosome-Level Genome Assembly and Circadian Gene Repertoire of the Patagonia Blennie Eleginops maclovinus-The Closest Ancestral Proxy of Antarctic Cryonotothenioids.</title>
        <authorList>
            <person name="Cheng C.C."/>
            <person name="Rivera-Colon A.G."/>
            <person name="Minhas B.F."/>
            <person name="Wilson L."/>
            <person name="Rayamajhi N."/>
            <person name="Vargas-Chacoff L."/>
            <person name="Catchen J.M."/>
        </authorList>
    </citation>
    <scope>NUCLEOTIDE SEQUENCE [LARGE SCALE GENOMIC DNA]</scope>
    <source>
        <strain evidence="2">JMC-PN-2008</strain>
    </source>
</reference>
<protein>
    <submittedName>
        <fullName evidence="2">Uncharacterized protein</fullName>
    </submittedName>
</protein>
<feature type="region of interest" description="Disordered" evidence="1">
    <location>
        <begin position="1"/>
        <end position="23"/>
    </location>
</feature>
<evidence type="ECO:0000313" key="2">
    <source>
        <dbReference type="EMBL" id="KAK5864365.1"/>
    </source>
</evidence>
<dbReference type="EMBL" id="JAUZQC010000010">
    <property type="protein sequence ID" value="KAK5864365.1"/>
    <property type="molecule type" value="Genomic_DNA"/>
</dbReference>
<gene>
    <name evidence="2" type="ORF">PBY51_015614</name>
</gene>
<keyword evidence="3" id="KW-1185">Reference proteome</keyword>
<sequence length="98" mass="10440">MWRGEDEPKCRAQTDVSSRRSADPRAIFSEKNCEPNAAAWLTDGLGKGGGRQGGGELMQWHLKLLLFNIWLGANGALQTLLSVLLSAGSELLSAAAAT</sequence>
<dbReference type="Proteomes" id="UP001346869">
    <property type="component" value="Unassembled WGS sequence"/>
</dbReference>
<proteinExistence type="predicted"/>
<evidence type="ECO:0000313" key="3">
    <source>
        <dbReference type="Proteomes" id="UP001346869"/>
    </source>
</evidence>
<name>A0AAN7XLM1_ELEMC</name>
<dbReference type="AlphaFoldDB" id="A0AAN7XLM1"/>
<reference evidence="2 3" key="2">
    <citation type="journal article" date="2023" name="Mol. Biol. Evol.">
        <title>Genomics of Secondarily Temperate Adaptation in the Only Non-Antarctic Icefish.</title>
        <authorList>
            <person name="Rivera-Colon A.G."/>
            <person name="Rayamajhi N."/>
            <person name="Minhas B.F."/>
            <person name="Madrigal G."/>
            <person name="Bilyk K.T."/>
            <person name="Yoon V."/>
            <person name="Hune M."/>
            <person name="Gregory S."/>
            <person name="Cheng C.H.C."/>
            <person name="Catchen J.M."/>
        </authorList>
    </citation>
    <scope>NUCLEOTIDE SEQUENCE [LARGE SCALE GENOMIC DNA]</scope>
    <source>
        <strain evidence="2">JMC-PN-2008</strain>
    </source>
</reference>
<evidence type="ECO:0000256" key="1">
    <source>
        <dbReference type="SAM" id="MobiDB-lite"/>
    </source>
</evidence>
<comment type="caution">
    <text evidence="2">The sequence shown here is derived from an EMBL/GenBank/DDBJ whole genome shotgun (WGS) entry which is preliminary data.</text>
</comment>